<reference evidence="3" key="1">
    <citation type="journal article" date="2020" name="mSystems">
        <title>Genome- and Community-Level Interaction Insights into Carbon Utilization and Element Cycling Functions of Hydrothermarchaeota in Hydrothermal Sediment.</title>
        <authorList>
            <person name="Zhou Z."/>
            <person name="Liu Y."/>
            <person name="Xu W."/>
            <person name="Pan J."/>
            <person name="Luo Z.H."/>
            <person name="Li M."/>
        </authorList>
    </citation>
    <scope>NUCLEOTIDE SEQUENCE [LARGE SCALE GENOMIC DNA]</scope>
    <source>
        <strain evidence="3">HyVt-577</strain>
    </source>
</reference>
<dbReference type="PROSITE" id="PS00194">
    <property type="entry name" value="THIOREDOXIN_1"/>
    <property type="match status" value="1"/>
</dbReference>
<dbReference type="PROSITE" id="PS51352">
    <property type="entry name" value="THIOREDOXIN_2"/>
    <property type="match status" value="1"/>
</dbReference>
<evidence type="ECO:0000259" key="2">
    <source>
        <dbReference type="PROSITE" id="PS51352"/>
    </source>
</evidence>
<dbReference type="CDD" id="cd02966">
    <property type="entry name" value="TlpA_like_family"/>
    <property type="match status" value="1"/>
</dbReference>
<dbReference type="SUPFAM" id="SSF52833">
    <property type="entry name" value="Thioredoxin-like"/>
    <property type="match status" value="1"/>
</dbReference>
<dbReference type="InterPro" id="IPR036249">
    <property type="entry name" value="Thioredoxin-like_sf"/>
</dbReference>
<evidence type="ECO:0000313" key="3">
    <source>
        <dbReference type="EMBL" id="HGY55587.1"/>
    </source>
</evidence>
<dbReference type="GO" id="GO:0016209">
    <property type="term" value="F:antioxidant activity"/>
    <property type="evidence" value="ECO:0007669"/>
    <property type="project" value="InterPro"/>
</dbReference>
<dbReference type="InterPro" id="IPR000866">
    <property type="entry name" value="AhpC/TSA"/>
</dbReference>
<dbReference type="InterPro" id="IPR050553">
    <property type="entry name" value="Thioredoxin_ResA/DsbE_sf"/>
</dbReference>
<dbReference type="PANTHER" id="PTHR42852">
    <property type="entry name" value="THIOL:DISULFIDE INTERCHANGE PROTEIN DSBE"/>
    <property type="match status" value="1"/>
</dbReference>
<name>A0A7V4U1J8_CALAY</name>
<dbReference type="Proteomes" id="UP000885779">
    <property type="component" value="Unassembled WGS sequence"/>
</dbReference>
<proteinExistence type="predicted"/>
<accession>A0A7V4U1J8</accession>
<dbReference type="InterPro" id="IPR017937">
    <property type="entry name" value="Thioredoxin_CS"/>
</dbReference>
<organism evidence="3">
    <name type="scientific">Caldithrix abyssi</name>
    <dbReference type="NCBI Taxonomy" id="187145"/>
    <lineage>
        <taxon>Bacteria</taxon>
        <taxon>Pseudomonadati</taxon>
        <taxon>Calditrichota</taxon>
        <taxon>Calditrichia</taxon>
        <taxon>Calditrichales</taxon>
        <taxon>Calditrichaceae</taxon>
        <taxon>Caldithrix</taxon>
    </lineage>
</organism>
<comment type="caution">
    <text evidence="3">The sequence shown here is derived from an EMBL/GenBank/DDBJ whole genome shotgun (WGS) entry which is preliminary data.</text>
</comment>
<feature type="domain" description="Thioredoxin" evidence="2">
    <location>
        <begin position="14"/>
        <end position="157"/>
    </location>
</feature>
<dbReference type="GO" id="GO:0016491">
    <property type="term" value="F:oxidoreductase activity"/>
    <property type="evidence" value="ECO:0007669"/>
    <property type="project" value="InterPro"/>
</dbReference>
<sequence>MKKLIGLLLIIPFLLPAQELERYKLDDVDGNSFLFRKNLDHDANILIFWATWCLPCKKEFPALQDLKEKYKDKDIQIIAISVDSPRSLAKVKMFTKSHSYDFVYLVDPSGDVSNKLLVKEVPHTMLADKTGKVIYSLTGYRKGDEKQLEEAMLKLWNTEKKE</sequence>
<dbReference type="AlphaFoldDB" id="A0A7V4U1J8"/>
<dbReference type="InterPro" id="IPR013766">
    <property type="entry name" value="Thioredoxin_domain"/>
</dbReference>
<gene>
    <name evidence="3" type="ORF">ENK44_07805</name>
</gene>
<evidence type="ECO:0000256" key="1">
    <source>
        <dbReference type="ARBA" id="ARBA00023284"/>
    </source>
</evidence>
<dbReference type="PANTHER" id="PTHR42852:SF17">
    <property type="entry name" value="THIOREDOXIN-LIKE PROTEIN HI_1115"/>
    <property type="match status" value="1"/>
</dbReference>
<dbReference type="Pfam" id="PF00578">
    <property type="entry name" value="AhpC-TSA"/>
    <property type="match status" value="1"/>
</dbReference>
<dbReference type="EMBL" id="DRQG01000072">
    <property type="protein sequence ID" value="HGY55587.1"/>
    <property type="molecule type" value="Genomic_DNA"/>
</dbReference>
<protein>
    <submittedName>
        <fullName evidence="3">TlpA family protein disulfide reductase</fullName>
    </submittedName>
</protein>
<keyword evidence="1" id="KW-0676">Redox-active center</keyword>
<dbReference type="Gene3D" id="3.40.30.10">
    <property type="entry name" value="Glutaredoxin"/>
    <property type="match status" value="1"/>
</dbReference>